<evidence type="ECO:0000256" key="7">
    <source>
        <dbReference type="ARBA" id="ARBA00022837"/>
    </source>
</evidence>
<dbReference type="PANTHER" id="PTHR31388">
    <property type="entry name" value="PEROXIDASE 72-RELATED"/>
    <property type="match status" value="1"/>
</dbReference>
<feature type="domain" description="Plant heme peroxidase family profile" evidence="17">
    <location>
        <begin position="5"/>
        <end position="278"/>
    </location>
</feature>
<feature type="binding site" evidence="13">
    <location>
        <position position="124"/>
    </location>
    <ligand>
        <name>substrate</name>
    </ligand>
</feature>
<dbReference type="FunFam" id="1.10.420.10:FF:000001">
    <property type="entry name" value="Peroxidase"/>
    <property type="match status" value="1"/>
</dbReference>
<protein>
    <recommendedName>
        <fullName evidence="3 16">Peroxidase</fullName>
        <ecNumber evidence="3 16">1.11.1.7</ecNumber>
    </recommendedName>
</protein>
<reference evidence="18" key="1">
    <citation type="submission" date="2019-09" db="EMBL/GenBank/DDBJ databases">
        <title>Draft genome information of white flower Hibiscus syriacus.</title>
        <authorList>
            <person name="Kim Y.-M."/>
        </authorList>
    </citation>
    <scope>NUCLEOTIDE SEQUENCE [LARGE SCALE GENOMIC DNA]</scope>
    <source>
        <strain evidence="18">YM2019G1</strain>
    </source>
</reference>
<comment type="function">
    <text evidence="2">Removal of H(2)O(2), oxidation of toxic reductants, biosynthesis and degradation of lignin, suberization, auxin catabolism, response to environmental stresses such as wounding, pathogen attack and oxidative stress. These functions might be dependent on each isozyme/isoform in each plant tissue.</text>
</comment>
<keyword evidence="8 16" id="KW-0560">Oxidoreductase</keyword>
<dbReference type="GO" id="GO:0140825">
    <property type="term" value="F:lactoperoxidase activity"/>
    <property type="evidence" value="ECO:0007669"/>
    <property type="project" value="UniProtKB-EC"/>
</dbReference>
<proteinExistence type="inferred from homology"/>
<keyword evidence="12 16" id="KW-0376">Hydrogen peroxide</keyword>
<evidence type="ECO:0000256" key="12">
    <source>
        <dbReference type="ARBA" id="ARBA00023324"/>
    </source>
</evidence>
<dbReference type="Proteomes" id="UP000436088">
    <property type="component" value="Unassembled WGS sequence"/>
</dbReference>
<keyword evidence="9 16" id="KW-0408">Iron</keyword>
<comment type="caution">
    <text evidence="18">The sequence shown here is derived from an EMBL/GenBank/DDBJ whole genome shotgun (WGS) entry which is preliminary data.</text>
</comment>
<dbReference type="Gene3D" id="1.10.420.10">
    <property type="entry name" value="Peroxidase, domain 2"/>
    <property type="match status" value="1"/>
</dbReference>
<feature type="binding site" evidence="14">
    <location>
        <position position="147"/>
    </location>
    <ligand>
        <name>Ca(2+)</name>
        <dbReference type="ChEBI" id="CHEBI:29108"/>
        <label>2</label>
    </ligand>
</feature>
<evidence type="ECO:0000256" key="15">
    <source>
        <dbReference type="PIRSR" id="PIRSR600823-5"/>
    </source>
</evidence>
<keyword evidence="11" id="KW-0325">Glycoprotein</keyword>
<keyword evidence="4 16" id="KW-0575">Peroxidase</keyword>
<gene>
    <name evidence="18" type="ORF">F3Y22_tig00117048pilonHSYRG00672</name>
</gene>
<evidence type="ECO:0000256" key="10">
    <source>
        <dbReference type="ARBA" id="ARBA00023157"/>
    </source>
</evidence>
<feature type="binding site" evidence="14">
    <location>
        <position position="199"/>
    </location>
    <ligand>
        <name>Ca(2+)</name>
        <dbReference type="ChEBI" id="CHEBI:29108"/>
        <label>2</label>
    </ligand>
</feature>
<feature type="disulfide bond" evidence="15">
    <location>
        <begin position="82"/>
        <end position="274"/>
    </location>
</feature>
<dbReference type="GO" id="GO:0005576">
    <property type="term" value="C:extracellular region"/>
    <property type="evidence" value="ECO:0007669"/>
    <property type="project" value="UniProtKB-SubCell"/>
</dbReference>
<comment type="cofactor">
    <cofactor evidence="14 16">
        <name>Ca(2+)</name>
        <dbReference type="ChEBI" id="CHEBI:29108"/>
    </cofactor>
    <text evidence="14 16">Binds 2 calcium ions per subunit.</text>
</comment>
<accession>A0A6A2W9H3</accession>
<dbReference type="GO" id="GO:0046872">
    <property type="term" value="F:metal ion binding"/>
    <property type="evidence" value="ECO:0007669"/>
    <property type="project" value="UniProtKB-UniRule"/>
</dbReference>
<dbReference type="Pfam" id="PF00141">
    <property type="entry name" value="peroxidase"/>
    <property type="match status" value="1"/>
</dbReference>
<evidence type="ECO:0000256" key="16">
    <source>
        <dbReference type="RuleBase" id="RU362060"/>
    </source>
</evidence>
<dbReference type="SUPFAM" id="SSF48113">
    <property type="entry name" value="Heme-dependent peroxidases"/>
    <property type="match status" value="1"/>
</dbReference>
<evidence type="ECO:0000256" key="14">
    <source>
        <dbReference type="PIRSR" id="PIRSR600823-3"/>
    </source>
</evidence>
<evidence type="ECO:0000256" key="6">
    <source>
        <dbReference type="ARBA" id="ARBA00022723"/>
    </source>
</evidence>
<dbReference type="GO" id="GO:0042744">
    <property type="term" value="P:hydrogen peroxide catabolic process"/>
    <property type="evidence" value="ECO:0007669"/>
    <property type="project" value="UniProtKB-KW"/>
</dbReference>
<dbReference type="EMBL" id="VEPZ02001787">
    <property type="protein sequence ID" value="KAE8654543.1"/>
    <property type="molecule type" value="Genomic_DNA"/>
</dbReference>
<comment type="similarity">
    <text evidence="16">Belongs to the peroxidase family. Classical plant (class III) peroxidase subfamily.</text>
</comment>
<evidence type="ECO:0000313" key="19">
    <source>
        <dbReference type="Proteomes" id="UP000436088"/>
    </source>
</evidence>
<keyword evidence="6 14" id="KW-0479">Metal-binding</keyword>
<feature type="binding site" evidence="14">
    <location>
        <position position="196"/>
    </location>
    <ligand>
        <name>Ca(2+)</name>
        <dbReference type="ChEBI" id="CHEBI:29108"/>
        <label>2</label>
    </ligand>
</feature>
<dbReference type="PANTHER" id="PTHR31388:SF270">
    <property type="entry name" value="PEROXIDASE 22-RELATED"/>
    <property type="match status" value="1"/>
</dbReference>
<evidence type="ECO:0000256" key="8">
    <source>
        <dbReference type="ARBA" id="ARBA00023002"/>
    </source>
</evidence>
<evidence type="ECO:0000256" key="2">
    <source>
        <dbReference type="ARBA" id="ARBA00002322"/>
    </source>
</evidence>
<evidence type="ECO:0000256" key="1">
    <source>
        <dbReference type="ARBA" id="ARBA00000189"/>
    </source>
</evidence>
<sequence>MGFFSIAKSVEIEVFISNSFIAASIVGPASHLYLICCCDVRYVGRSGHDRESSCSENNSARGYEVIDQKAALENVCAQTVSCADILTIAAEESVVLAGGPSWAVPLGRLDSRSANRSLANTALPGFNEHLTTSKPSLPPWGLIPVPTIRPSSVFYFEDRLYNFSGTGEQDPDLNERLAARLREICPPRLTNLTNLDQTTPDVFDNTYFKNLQVEEGLLRSDQILFSTQGADTVGIVNDFSSNQTTFFEAFVESMIRMGNIRPTAYVVGEVRLNCRVVNADITIAAADGRLVSSV</sequence>
<dbReference type="GO" id="GO:0006979">
    <property type="term" value="P:response to oxidative stress"/>
    <property type="evidence" value="ECO:0007669"/>
    <property type="project" value="UniProtKB-UniRule"/>
</dbReference>
<keyword evidence="16" id="KW-0964">Secreted</keyword>
<dbReference type="Gene3D" id="1.10.520.10">
    <property type="match status" value="1"/>
</dbReference>
<dbReference type="InterPro" id="IPR002016">
    <property type="entry name" value="Haem_peroxidase"/>
</dbReference>
<keyword evidence="19" id="KW-1185">Reference proteome</keyword>
<evidence type="ECO:0000313" key="18">
    <source>
        <dbReference type="EMBL" id="KAE8654543.1"/>
    </source>
</evidence>
<evidence type="ECO:0000256" key="5">
    <source>
        <dbReference type="ARBA" id="ARBA00022617"/>
    </source>
</evidence>
<dbReference type="PRINTS" id="PR00458">
    <property type="entry name" value="PEROXIDASE"/>
</dbReference>
<comment type="subcellular location">
    <subcellularLocation>
        <location evidence="16">Secreted</location>
    </subcellularLocation>
</comment>
<feature type="binding site" evidence="14">
    <location>
        <position position="204"/>
    </location>
    <ligand>
        <name>Ca(2+)</name>
        <dbReference type="ChEBI" id="CHEBI:29108"/>
        <label>2</label>
    </ligand>
</feature>
<keyword evidence="5 16" id="KW-0349">Heme</keyword>
<comment type="cofactor">
    <cofactor evidence="16">
        <name>heme b</name>
        <dbReference type="ChEBI" id="CHEBI:60344"/>
    </cofactor>
    <text evidence="16">Binds 1 heme b (iron(II)-protoporphyrin IX) group per subunit.</text>
</comment>
<dbReference type="InterPro" id="IPR010255">
    <property type="entry name" value="Haem_peroxidase_sf"/>
</dbReference>
<dbReference type="PRINTS" id="PR00461">
    <property type="entry name" value="PLPEROXIDASE"/>
</dbReference>
<evidence type="ECO:0000256" key="11">
    <source>
        <dbReference type="ARBA" id="ARBA00023180"/>
    </source>
</evidence>
<dbReference type="InterPro" id="IPR000823">
    <property type="entry name" value="Peroxidase_pln"/>
</dbReference>
<organism evidence="18 19">
    <name type="scientific">Hibiscus syriacus</name>
    <name type="common">Rose of Sharon</name>
    <dbReference type="NCBI Taxonomy" id="106335"/>
    <lineage>
        <taxon>Eukaryota</taxon>
        <taxon>Viridiplantae</taxon>
        <taxon>Streptophyta</taxon>
        <taxon>Embryophyta</taxon>
        <taxon>Tracheophyta</taxon>
        <taxon>Spermatophyta</taxon>
        <taxon>Magnoliopsida</taxon>
        <taxon>eudicotyledons</taxon>
        <taxon>Gunneridae</taxon>
        <taxon>Pentapetalae</taxon>
        <taxon>rosids</taxon>
        <taxon>malvids</taxon>
        <taxon>Malvales</taxon>
        <taxon>Malvaceae</taxon>
        <taxon>Malvoideae</taxon>
        <taxon>Hibiscus</taxon>
    </lineage>
</organism>
<keyword evidence="7 14" id="KW-0106">Calcium</keyword>
<evidence type="ECO:0000256" key="3">
    <source>
        <dbReference type="ARBA" id="ARBA00012313"/>
    </source>
</evidence>
<dbReference type="AlphaFoldDB" id="A0A6A2W9H3"/>
<name>A0A6A2W9H3_HIBSY</name>
<evidence type="ECO:0000256" key="9">
    <source>
        <dbReference type="ARBA" id="ARBA00023004"/>
    </source>
</evidence>
<dbReference type="EC" id="1.11.1.7" evidence="3 16"/>
<comment type="catalytic activity">
    <reaction evidence="1 16">
        <text>2 a phenolic donor + H2O2 = 2 a phenolic radical donor + 2 H2O</text>
        <dbReference type="Rhea" id="RHEA:56136"/>
        <dbReference type="ChEBI" id="CHEBI:15377"/>
        <dbReference type="ChEBI" id="CHEBI:16240"/>
        <dbReference type="ChEBI" id="CHEBI:139520"/>
        <dbReference type="ChEBI" id="CHEBI:139521"/>
        <dbReference type="EC" id="1.11.1.7"/>
    </reaction>
</comment>
<evidence type="ECO:0000259" key="17">
    <source>
        <dbReference type="PROSITE" id="PS50873"/>
    </source>
</evidence>
<dbReference type="GO" id="GO:0020037">
    <property type="term" value="F:heme binding"/>
    <property type="evidence" value="ECO:0007669"/>
    <property type="project" value="UniProtKB-UniRule"/>
</dbReference>
<evidence type="ECO:0000256" key="13">
    <source>
        <dbReference type="PIRSR" id="PIRSR600823-2"/>
    </source>
</evidence>
<evidence type="ECO:0000256" key="4">
    <source>
        <dbReference type="ARBA" id="ARBA00022559"/>
    </source>
</evidence>
<keyword evidence="10 15" id="KW-1015">Disulfide bond</keyword>
<dbReference type="PROSITE" id="PS50873">
    <property type="entry name" value="PEROXIDASE_4"/>
    <property type="match status" value="1"/>
</dbReference>